<dbReference type="RefSeq" id="WP_093993478.1">
    <property type="nucleotide sequence ID" value="NZ_FXZK01000008.1"/>
</dbReference>
<dbReference type="PANTHER" id="PTHR30576">
    <property type="entry name" value="COLANIC BIOSYNTHESIS UDP-GLUCOSE LIPID CARRIER TRANSFERASE"/>
    <property type="match status" value="1"/>
</dbReference>
<keyword evidence="3" id="KW-0812">Transmembrane</keyword>
<feature type="domain" description="Bacterial sugar transferase" evidence="4">
    <location>
        <begin position="39"/>
        <end position="227"/>
    </location>
</feature>
<dbReference type="EMBL" id="FXZK01000008">
    <property type="protein sequence ID" value="SMY09288.1"/>
    <property type="molecule type" value="Genomic_DNA"/>
</dbReference>
<sequence>MTFHTDSHVEDLLDGPRTVLLQAGALGSTTRKPYRDFAKRGFDVVAVLLCSLPIVVLIGLLALIIQIQGGRPFYVQERVGRGNRVYQMWKLRTMVVDADKQLARHLEADEDAQAEWARTQKLKNDPRITRFGRFLRRTSLDELPQLWNVLIGDMSLVGPRPMMPDQRAMYPGQAYYRLRPGITGPWQVSDRNETSFADRSAYDNRYEQDVSLRHDIGLLAATVRVVVRATGY</sequence>
<accession>A0A238LI36</accession>
<dbReference type="PANTHER" id="PTHR30576:SF0">
    <property type="entry name" value="UNDECAPRENYL-PHOSPHATE N-ACETYLGALACTOSAMINYL 1-PHOSPHATE TRANSFERASE-RELATED"/>
    <property type="match status" value="1"/>
</dbReference>
<gene>
    <name evidence="5" type="primary">pglC</name>
    <name evidence="5" type="ORF">LOM8899_03453</name>
</gene>
<dbReference type="OrthoDB" id="9808602at2"/>
<keyword evidence="3" id="KW-0472">Membrane</keyword>
<keyword evidence="3" id="KW-1133">Transmembrane helix</keyword>
<protein>
    <submittedName>
        <fullName evidence="5">Undecaprenyl phosphate N,N'-diacetylbacillosamine 1-phosphate transferase</fullName>
        <ecNumber evidence="5">2.7.8.36</ecNumber>
    </submittedName>
</protein>
<dbReference type="Proteomes" id="UP000201613">
    <property type="component" value="Unassembled WGS sequence"/>
</dbReference>
<evidence type="ECO:0000256" key="2">
    <source>
        <dbReference type="ARBA" id="ARBA00023169"/>
    </source>
</evidence>
<dbReference type="AlphaFoldDB" id="A0A238LI36"/>
<proteinExistence type="inferred from homology"/>
<evidence type="ECO:0000313" key="6">
    <source>
        <dbReference type="Proteomes" id="UP000201613"/>
    </source>
</evidence>
<reference evidence="5 6" key="1">
    <citation type="submission" date="2017-05" db="EMBL/GenBank/DDBJ databases">
        <authorList>
            <person name="Song R."/>
            <person name="Chenine A.L."/>
            <person name="Ruprecht R.M."/>
        </authorList>
    </citation>
    <scope>NUCLEOTIDE SEQUENCE [LARGE SCALE GENOMIC DNA]</scope>
    <source>
        <strain evidence="5 6">CECT 8899</strain>
    </source>
</reference>
<name>A0A238LI36_9RHOB</name>
<keyword evidence="6" id="KW-1185">Reference proteome</keyword>
<dbReference type="InterPro" id="IPR003362">
    <property type="entry name" value="Bact_transf"/>
</dbReference>
<evidence type="ECO:0000259" key="4">
    <source>
        <dbReference type="Pfam" id="PF02397"/>
    </source>
</evidence>
<comment type="similarity">
    <text evidence="1">Belongs to the bacterial sugar transferase family.</text>
</comment>
<organism evidence="5 6">
    <name type="scientific">Flavimaricola marinus</name>
    <dbReference type="NCBI Taxonomy" id="1819565"/>
    <lineage>
        <taxon>Bacteria</taxon>
        <taxon>Pseudomonadati</taxon>
        <taxon>Pseudomonadota</taxon>
        <taxon>Alphaproteobacteria</taxon>
        <taxon>Rhodobacterales</taxon>
        <taxon>Paracoccaceae</taxon>
        <taxon>Flavimaricola</taxon>
    </lineage>
</organism>
<feature type="transmembrane region" description="Helical" evidence="3">
    <location>
        <begin position="41"/>
        <end position="65"/>
    </location>
</feature>
<evidence type="ECO:0000256" key="3">
    <source>
        <dbReference type="SAM" id="Phobius"/>
    </source>
</evidence>
<dbReference type="GO" id="GO:0102334">
    <property type="term" value="F:N,N'-diacetylbacilliosaminyl-1-phosphate transferase activity"/>
    <property type="evidence" value="ECO:0007669"/>
    <property type="project" value="UniProtKB-EC"/>
</dbReference>
<dbReference type="Pfam" id="PF02397">
    <property type="entry name" value="Bac_transf"/>
    <property type="match status" value="1"/>
</dbReference>
<keyword evidence="5" id="KW-0808">Transferase</keyword>
<dbReference type="GO" id="GO:0000271">
    <property type="term" value="P:polysaccharide biosynthetic process"/>
    <property type="evidence" value="ECO:0007669"/>
    <property type="project" value="UniProtKB-KW"/>
</dbReference>
<dbReference type="EC" id="2.7.8.36" evidence="5"/>
<evidence type="ECO:0000313" key="5">
    <source>
        <dbReference type="EMBL" id="SMY09288.1"/>
    </source>
</evidence>
<evidence type="ECO:0000256" key="1">
    <source>
        <dbReference type="ARBA" id="ARBA00006464"/>
    </source>
</evidence>
<keyword evidence="2" id="KW-0270">Exopolysaccharide synthesis</keyword>